<dbReference type="RefSeq" id="WP_127691294.1">
    <property type="nucleotide sequence ID" value="NZ_RZUL01000004.1"/>
</dbReference>
<dbReference type="EMBL" id="RZUL01000004">
    <property type="protein sequence ID" value="RVT40195.1"/>
    <property type="molecule type" value="Genomic_DNA"/>
</dbReference>
<sequence length="175" mass="19463">MAQDARNLSSVLLELEQLAMPETPEEQLLVEEILALRFYDVSSVPDAEMAAQRMQPQQCHNNAAAFAARDPSGQSRPVAGWLRRGGLFLFHSVVLSQSRLRCVTPHDHALPLAFAPDPEIEWLDVDDRKIARRRGSAVPYVVRVDPQAIIARARKAKQALLDGSEYVDPAAAWID</sequence>
<proteinExistence type="predicted"/>
<evidence type="ECO:0000313" key="1">
    <source>
        <dbReference type="EMBL" id="RVT40195.1"/>
    </source>
</evidence>
<comment type="caution">
    <text evidence="1">The sequence shown here is derived from an EMBL/GenBank/DDBJ whole genome shotgun (WGS) entry which is preliminary data.</text>
</comment>
<evidence type="ECO:0000313" key="2">
    <source>
        <dbReference type="Proteomes" id="UP000282977"/>
    </source>
</evidence>
<name>A0A437J5I5_9SPHN</name>
<accession>A0A437J5I5</accession>
<dbReference type="AlphaFoldDB" id="A0A437J5I5"/>
<protein>
    <submittedName>
        <fullName evidence="1">Uncharacterized protein</fullName>
    </submittedName>
</protein>
<organism evidence="1 2">
    <name type="scientific">Sphingobium algorifonticola</name>
    <dbReference type="NCBI Taxonomy" id="2008318"/>
    <lineage>
        <taxon>Bacteria</taxon>
        <taxon>Pseudomonadati</taxon>
        <taxon>Pseudomonadota</taxon>
        <taxon>Alphaproteobacteria</taxon>
        <taxon>Sphingomonadales</taxon>
        <taxon>Sphingomonadaceae</taxon>
        <taxon>Sphingobium</taxon>
    </lineage>
</organism>
<reference evidence="1 2" key="1">
    <citation type="submission" date="2019-01" db="EMBL/GenBank/DDBJ databases">
        <authorList>
            <person name="Chen W.-M."/>
        </authorList>
    </citation>
    <scope>NUCLEOTIDE SEQUENCE [LARGE SCALE GENOMIC DNA]</scope>
    <source>
        <strain evidence="1 2">TLA-22</strain>
    </source>
</reference>
<dbReference type="Proteomes" id="UP000282977">
    <property type="component" value="Unassembled WGS sequence"/>
</dbReference>
<gene>
    <name evidence="1" type="ORF">ENE74_12670</name>
</gene>
<dbReference type="OrthoDB" id="7875804at2"/>
<keyword evidence="2" id="KW-1185">Reference proteome</keyword>